<feature type="signal peptide" evidence="1">
    <location>
        <begin position="1"/>
        <end position="21"/>
    </location>
</feature>
<organism evidence="2 3">
    <name type="scientific">Pseudoalteromonas luteoviolacea S4060-1</name>
    <dbReference type="NCBI Taxonomy" id="1365257"/>
    <lineage>
        <taxon>Bacteria</taxon>
        <taxon>Pseudomonadati</taxon>
        <taxon>Pseudomonadota</taxon>
        <taxon>Gammaproteobacteria</taxon>
        <taxon>Alteromonadales</taxon>
        <taxon>Pseudoalteromonadaceae</taxon>
        <taxon>Pseudoalteromonas</taxon>
    </lineage>
</organism>
<dbReference type="EMBL" id="AUXX01000070">
    <property type="protein sequence ID" value="KZN59518.1"/>
    <property type="molecule type" value="Genomic_DNA"/>
</dbReference>
<dbReference type="AlphaFoldDB" id="A0A167IH09"/>
<dbReference type="Proteomes" id="UP000076661">
    <property type="component" value="Unassembled WGS sequence"/>
</dbReference>
<evidence type="ECO:0000313" key="2">
    <source>
        <dbReference type="EMBL" id="KZN59518.1"/>
    </source>
</evidence>
<feature type="chain" id="PRO_5007888146" evidence="1">
    <location>
        <begin position="22"/>
        <end position="165"/>
    </location>
</feature>
<gene>
    <name evidence="2" type="ORF">N478_26290</name>
</gene>
<dbReference type="PATRIC" id="fig|1365257.3.peg.5155"/>
<evidence type="ECO:0000313" key="3">
    <source>
        <dbReference type="Proteomes" id="UP000076661"/>
    </source>
</evidence>
<sequence>MRFKMLRLVNFFLLFSCSLSANESKLIGSGSSSYHVQYYIASPISLNDLLLNESEGGLHSVRLLCCFGEENFIGEVVKYYEDHIPSELEVALKSSGNLHNPALSPLKEHFKNAIRSTSEYRLIDKTLKQYKYEIKSIWFEKFTFRKGELYADINFEILYVDSKED</sequence>
<keyword evidence="1" id="KW-0732">Signal</keyword>
<proteinExistence type="predicted"/>
<evidence type="ECO:0000256" key="1">
    <source>
        <dbReference type="SAM" id="SignalP"/>
    </source>
</evidence>
<name>A0A167IH09_9GAMM</name>
<reference evidence="2 3" key="1">
    <citation type="submission" date="2013-07" db="EMBL/GenBank/DDBJ databases">
        <title>Comparative Genomic and Metabolomic Analysis of Twelve Strains of Pseudoalteromonas luteoviolacea.</title>
        <authorList>
            <person name="Vynne N.G."/>
            <person name="Mansson M."/>
            <person name="Gram L."/>
        </authorList>
    </citation>
    <scope>NUCLEOTIDE SEQUENCE [LARGE SCALE GENOMIC DNA]</scope>
    <source>
        <strain evidence="2 3">S4060-1</strain>
    </source>
</reference>
<comment type="caution">
    <text evidence="2">The sequence shown here is derived from an EMBL/GenBank/DDBJ whole genome shotgun (WGS) entry which is preliminary data.</text>
</comment>
<accession>A0A167IH09</accession>
<protein>
    <submittedName>
        <fullName evidence="2">Uncharacterized protein</fullName>
    </submittedName>
</protein>